<evidence type="ECO:0000313" key="3">
    <source>
        <dbReference type="Proteomes" id="UP000515928"/>
    </source>
</evidence>
<dbReference type="SMART" id="SM00530">
    <property type="entry name" value="HTH_XRE"/>
    <property type="match status" value="1"/>
</dbReference>
<sequence length="72" mass="8125">MSVINRKLGVKLKHFRNLNGYSLSEVRLMVGKSKSAIHAYEQGKVSISIDTLVELCNVYGINYVDLLRDVNI</sequence>
<dbReference type="Proteomes" id="UP000515928">
    <property type="component" value="Chromosome"/>
</dbReference>
<dbReference type="CDD" id="cd00093">
    <property type="entry name" value="HTH_XRE"/>
    <property type="match status" value="1"/>
</dbReference>
<dbReference type="SUPFAM" id="SSF47413">
    <property type="entry name" value="lambda repressor-like DNA-binding domains"/>
    <property type="match status" value="1"/>
</dbReference>
<dbReference type="AlphaFoldDB" id="A0A7G9RZC0"/>
<dbReference type="InterPro" id="IPR001387">
    <property type="entry name" value="Cro/C1-type_HTH"/>
</dbReference>
<dbReference type="KEGG" id="eio:H9L01_00805"/>
<organism evidence="2 3">
    <name type="scientific">Erysipelothrix inopinata</name>
    <dbReference type="NCBI Taxonomy" id="225084"/>
    <lineage>
        <taxon>Bacteria</taxon>
        <taxon>Bacillati</taxon>
        <taxon>Bacillota</taxon>
        <taxon>Erysipelotrichia</taxon>
        <taxon>Erysipelotrichales</taxon>
        <taxon>Erysipelotrichaceae</taxon>
        <taxon>Erysipelothrix</taxon>
    </lineage>
</organism>
<gene>
    <name evidence="2" type="ORF">H9L01_00805</name>
</gene>
<protein>
    <submittedName>
        <fullName evidence="2">Helix-turn-helix transcriptional regulator</fullName>
    </submittedName>
</protein>
<dbReference type="EMBL" id="CP060715">
    <property type="protein sequence ID" value="QNN60945.1"/>
    <property type="molecule type" value="Genomic_DNA"/>
</dbReference>
<evidence type="ECO:0000313" key="2">
    <source>
        <dbReference type="EMBL" id="QNN60945.1"/>
    </source>
</evidence>
<dbReference type="Gene3D" id="1.10.260.40">
    <property type="entry name" value="lambda repressor-like DNA-binding domains"/>
    <property type="match status" value="1"/>
</dbReference>
<dbReference type="Pfam" id="PF01381">
    <property type="entry name" value="HTH_3"/>
    <property type="match status" value="1"/>
</dbReference>
<dbReference type="GO" id="GO:0003677">
    <property type="term" value="F:DNA binding"/>
    <property type="evidence" value="ECO:0007669"/>
    <property type="project" value="InterPro"/>
</dbReference>
<reference evidence="2 3" key="1">
    <citation type="submission" date="2020-08" db="EMBL/GenBank/DDBJ databases">
        <title>Genome sequence of Erysipelothrix inopinata DSM 15511T.</title>
        <authorList>
            <person name="Hyun D.-W."/>
            <person name="Bae J.-W."/>
        </authorList>
    </citation>
    <scope>NUCLEOTIDE SEQUENCE [LARGE SCALE GENOMIC DNA]</scope>
    <source>
        <strain evidence="2 3">DSM 15511</strain>
    </source>
</reference>
<proteinExistence type="predicted"/>
<name>A0A7G9RZC0_9FIRM</name>
<accession>A0A7G9RZC0</accession>
<keyword evidence="3" id="KW-1185">Reference proteome</keyword>
<feature type="domain" description="HTH cro/C1-type" evidence="1">
    <location>
        <begin position="12"/>
        <end position="66"/>
    </location>
</feature>
<dbReference type="PROSITE" id="PS50943">
    <property type="entry name" value="HTH_CROC1"/>
    <property type="match status" value="1"/>
</dbReference>
<dbReference type="RefSeq" id="WP_187534065.1">
    <property type="nucleotide sequence ID" value="NZ_CBCSHU010000017.1"/>
</dbReference>
<evidence type="ECO:0000259" key="1">
    <source>
        <dbReference type="PROSITE" id="PS50943"/>
    </source>
</evidence>
<dbReference type="InterPro" id="IPR010982">
    <property type="entry name" value="Lambda_DNA-bd_dom_sf"/>
</dbReference>